<reference evidence="2" key="2">
    <citation type="submission" date="2015-01" db="EMBL/GenBank/DDBJ databases">
        <title>Evolutionary Origins and Diversification of the Mycorrhizal Mutualists.</title>
        <authorList>
            <consortium name="DOE Joint Genome Institute"/>
            <consortium name="Mycorrhizal Genomics Consortium"/>
            <person name="Kohler A."/>
            <person name="Kuo A."/>
            <person name="Nagy L.G."/>
            <person name="Floudas D."/>
            <person name="Copeland A."/>
            <person name="Barry K.W."/>
            <person name="Cichocki N."/>
            <person name="Veneault-Fourrey C."/>
            <person name="LaButti K."/>
            <person name="Lindquist E.A."/>
            <person name="Lipzen A."/>
            <person name="Lundell T."/>
            <person name="Morin E."/>
            <person name="Murat C."/>
            <person name="Riley R."/>
            <person name="Ohm R."/>
            <person name="Sun H."/>
            <person name="Tunlid A."/>
            <person name="Henrissat B."/>
            <person name="Grigoriev I.V."/>
            <person name="Hibbett D.S."/>
            <person name="Martin F."/>
        </authorList>
    </citation>
    <scope>NUCLEOTIDE SEQUENCE [LARGE SCALE GENOMIC DNA]</scope>
    <source>
        <strain evidence="2">Marx 270</strain>
    </source>
</reference>
<gene>
    <name evidence="1" type="ORF">M404DRAFT_167053</name>
</gene>
<sequence>HFLYDQLNPHADIPGDHAQLDACSPFQGKVCVFNSAVVTYFAPSDQSGIKGMHRKIICVRPSWHGGPPWYDCMYVVKGGVEGDGFQSLMVARV</sequence>
<dbReference type="STRING" id="870435.A0A0C3NGX3"/>
<dbReference type="EMBL" id="KN832081">
    <property type="protein sequence ID" value="KIN94960.1"/>
    <property type="molecule type" value="Genomic_DNA"/>
</dbReference>
<reference evidence="1 2" key="1">
    <citation type="submission" date="2014-04" db="EMBL/GenBank/DDBJ databases">
        <authorList>
            <consortium name="DOE Joint Genome Institute"/>
            <person name="Kuo A."/>
            <person name="Kohler A."/>
            <person name="Costa M.D."/>
            <person name="Nagy L.G."/>
            <person name="Floudas D."/>
            <person name="Copeland A."/>
            <person name="Barry K.W."/>
            <person name="Cichocki N."/>
            <person name="Veneault-Fourrey C."/>
            <person name="LaButti K."/>
            <person name="Lindquist E.A."/>
            <person name="Lipzen A."/>
            <person name="Lundell T."/>
            <person name="Morin E."/>
            <person name="Murat C."/>
            <person name="Sun H."/>
            <person name="Tunlid A."/>
            <person name="Henrissat B."/>
            <person name="Grigoriev I.V."/>
            <person name="Hibbett D.S."/>
            <person name="Martin F."/>
            <person name="Nordberg H.P."/>
            <person name="Cantor M.N."/>
            <person name="Hua S.X."/>
        </authorList>
    </citation>
    <scope>NUCLEOTIDE SEQUENCE [LARGE SCALE GENOMIC DNA]</scope>
    <source>
        <strain evidence="1 2">Marx 270</strain>
    </source>
</reference>
<dbReference type="HOGENOM" id="CLU_006344_15_1_1"/>
<proteinExistence type="predicted"/>
<dbReference type="OrthoDB" id="2685152at2759"/>
<dbReference type="AlphaFoldDB" id="A0A0C3NGX3"/>
<keyword evidence="2" id="KW-1185">Reference proteome</keyword>
<organism evidence="1 2">
    <name type="scientific">Pisolithus tinctorius Marx 270</name>
    <dbReference type="NCBI Taxonomy" id="870435"/>
    <lineage>
        <taxon>Eukaryota</taxon>
        <taxon>Fungi</taxon>
        <taxon>Dikarya</taxon>
        <taxon>Basidiomycota</taxon>
        <taxon>Agaricomycotina</taxon>
        <taxon>Agaricomycetes</taxon>
        <taxon>Agaricomycetidae</taxon>
        <taxon>Boletales</taxon>
        <taxon>Sclerodermatineae</taxon>
        <taxon>Pisolithaceae</taxon>
        <taxon>Pisolithus</taxon>
    </lineage>
</organism>
<accession>A0A0C3NGX3</accession>
<evidence type="ECO:0000313" key="2">
    <source>
        <dbReference type="Proteomes" id="UP000054217"/>
    </source>
</evidence>
<dbReference type="Proteomes" id="UP000054217">
    <property type="component" value="Unassembled WGS sequence"/>
</dbReference>
<protein>
    <submittedName>
        <fullName evidence="1">Uncharacterized protein</fullName>
    </submittedName>
</protein>
<evidence type="ECO:0000313" key="1">
    <source>
        <dbReference type="EMBL" id="KIN94960.1"/>
    </source>
</evidence>
<feature type="non-terminal residue" evidence="1">
    <location>
        <position position="1"/>
    </location>
</feature>
<dbReference type="InParanoid" id="A0A0C3NGX3"/>
<name>A0A0C3NGX3_PISTI</name>